<sequence length="169" mass="18311">MHTSNVVAAYVLAVHDQLRGGMRHAELDPRELAALTLVAEHDGCSLDWLRGRVELTQSGTVRLVDRLAGRDLLRRGVSTGRGVPLHVTERGADSLDRWRGERDRIVDGLLAAVPAEQRSLLVDAMAAVLTGQQRRRPQADATCRTCSWEACGRDCPVDRSVPATPGGGS</sequence>
<accession>A0A919WBE5</accession>
<dbReference type="RefSeq" id="WP_213012760.1">
    <property type="nucleotide sequence ID" value="NZ_BOQN01000133.1"/>
</dbReference>
<keyword evidence="2" id="KW-1185">Reference proteome</keyword>
<proteinExistence type="predicted"/>
<evidence type="ECO:0000313" key="2">
    <source>
        <dbReference type="Proteomes" id="UP000677082"/>
    </source>
</evidence>
<gene>
    <name evidence="1" type="ORF">Ato02nite_089100</name>
</gene>
<evidence type="ECO:0008006" key="3">
    <source>
        <dbReference type="Google" id="ProtNLM"/>
    </source>
</evidence>
<dbReference type="EMBL" id="BOQN01000133">
    <property type="protein sequence ID" value="GIM97117.1"/>
    <property type="molecule type" value="Genomic_DNA"/>
</dbReference>
<organism evidence="1 2">
    <name type="scientific">Paractinoplanes toevensis</name>
    <dbReference type="NCBI Taxonomy" id="571911"/>
    <lineage>
        <taxon>Bacteria</taxon>
        <taxon>Bacillati</taxon>
        <taxon>Actinomycetota</taxon>
        <taxon>Actinomycetes</taxon>
        <taxon>Micromonosporales</taxon>
        <taxon>Micromonosporaceae</taxon>
        <taxon>Paractinoplanes</taxon>
    </lineage>
</organism>
<dbReference type="InterPro" id="IPR036390">
    <property type="entry name" value="WH_DNA-bd_sf"/>
</dbReference>
<dbReference type="Gene3D" id="1.10.10.10">
    <property type="entry name" value="Winged helix-like DNA-binding domain superfamily/Winged helix DNA-binding domain"/>
    <property type="match status" value="1"/>
</dbReference>
<name>A0A919WBE5_9ACTN</name>
<dbReference type="InterPro" id="IPR036388">
    <property type="entry name" value="WH-like_DNA-bd_sf"/>
</dbReference>
<protein>
    <recommendedName>
        <fullName evidence="3">MarR family transcriptional regulator</fullName>
    </recommendedName>
</protein>
<dbReference type="Proteomes" id="UP000677082">
    <property type="component" value="Unassembled WGS sequence"/>
</dbReference>
<evidence type="ECO:0000313" key="1">
    <source>
        <dbReference type="EMBL" id="GIM97117.1"/>
    </source>
</evidence>
<reference evidence="1 2" key="1">
    <citation type="submission" date="2021-03" db="EMBL/GenBank/DDBJ databases">
        <title>Whole genome shotgun sequence of Actinoplanes toevensis NBRC 105298.</title>
        <authorList>
            <person name="Komaki H."/>
            <person name="Tamura T."/>
        </authorList>
    </citation>
    <scope>NUCLEOTIDE SEQUENCE [LARGE SCALE GENOMIC DNA]</scope>
    <source>
        <strain evidence="1 2">NBRC 105298</strain>
    </source>
</reference>
<dbReference type="SUPFAM" id="SSF46785">
    <property type="entry name" value="Winged helix' DNA-binding domain"/>
    <property type="match status" value="1"/>
</dbReference>
<comment type="caution">
    <text evidence="1">The sequence shown here is derived from an EMBL/GenBank/DDBJ whole genome shotgun (WGS) entry which is preliminary data.</text>
</comment>
<dbReference type="AlphaFoldDB" id="A0A919WBE5"/>